<name>K0SSR0_THAOC</name>
<evidence type="ECO:0000313" key="2">
    <source>
        <dbReference type="EMBL" id="EJK69378.1"/>
    </source>
</evidence>
<accession>K0SSR0</accession>
<dbReference type="OMA" id="LIQHPTW"/>
<keyword evidence="3" id="KW-1185">Reference proteome</keyword>
<keyword evidence="1" id="KW-0812">Transmembrane</keyword>
<keyword evidence="1" id="KW-1133">Transmembrane helix</keyword>
<gene>
    <name evidence="2" type="ORF">THAOC_09371</name>
</gene>
<reference evidence="2 3" key="1">
    <citation type="journal article" date="2012" name="Genome Biol.">
        <title>Genome and low-iron response of an oceanic diatom adapted to chronic iron limitation.</title>
        <authorList>
            <person name="Lommer M."/>
            <person name="Specht M."/>
            <person name="Roy A.S."/>
            <person name="Kraemer L."/>
            <person name="Andreson R."/>
            <person name="Gutowska M.A."/>
            <person name="Wolf J."/>
            <person name="Bergner S.V."/>
            <person name="Schilhabel M.B."/>
            <person name="Klostermeier U.C."/>
            <person name="Beiko R.G."/>
            <person name="Rosenstiel P."/>
            <person name="Hippler M."/>
            <person name="Laroche J."/>
        </authorList>
    </citation>
    <scope>NUCLEOTIDE SEQUENCE [LARGE SCALE GENOMIC DNA]</scope>
    <source>
        <strain evidence="2 3">CCMP1005</strain>
    </source>
</reference>
<sequence length="574" mass="65437">MPMMSMLRANANGSSDSGFGIGRRGGARRGVPAAYIVLALLEVVMWMLSILALSICVILSIMSWIGAIEATEATAGIHAQEVAERMQKNAAAQLESAAGKARTFIDSDWMDHKSQYQTLVPPSEIDFKLERRLFETPGYKQCGRILLYLPHDFARNGHGSQLNNYLLAAMLATYLGRHGHDPVEYANFQGENHKFLSMKPGFPTGLSRLIQHPTWLSRDCPVPKCKFHTYTSWDAIRKTQKNNIMKRKSCEEEYGETQVTAMGGNQVRSFFEKVYKKKMLDRKSKRARRAAYDWAIRLGASLYEAEIFSRIKDEHQIWDYVSGLMGKSGILTFQPWIARDVRELVEKSDLTLTEPHDSIHVRRGDKLKFDSREEVVNYWHSQGYERQKDFPMNYIPFSHYLRLWESDCKSYWYTADGQESVRTIYIATDDVQTVRQEIASMPKGRNGTTIVGGCERVRFVFSAAEDDVAFHLHEGGVGKVDCVDRYKRNINSVADLMIVTKSNTFVGEFTSNWGRLVRVFRTKLNDGYVLPVEPTAFEKLLGVEVDEDDEEAPVFIKDIRLAFAEDKEIPPPGW</sequence>
<dbReference type="PANTHER" id="PTHR13132">
    <property type="entry name" value="ALPHA- 1,6 -FUCOSYLTRANSFERASE"/>
    <property type="match status" value="1"/>
</dbReference>
<dbReference type="GO" id="GO:0046921">
    <property type="term" value="F:alpha-(1-&gt;6)-fucosyltransferase activity"/>
    <property type="evidence" value="ECO:0007669"/>
    <property type="project" value="TreeGrafter"/>
</dbReference>
<dbReference type="OrthoDB" id="52334at2759"/>
<protein>
    <submittedName>
        <fullName evidence="2">Uncharacterized protein</fullName>
    </submittedName>
</protein>
<dbReference type="PANTHER" id="PTHR13132:SF29">
    <property type="entry name" value="ALPHA-(1,6)-FUCOSYLTRANSFERASE"/>
    <property type="match status" value="1"/>
</dbReference>
<evidence type="ECO:0000256" key="1">
    <source>
        <dbReference type="SAM" id="Phobius"/>
    </source>
</evidence>
<proteinExistence type="predicted"/>
<feature type="transmembrane region" description="Helical" evidence="1">
    <location>
        <begin position="33"/>
        <end position="65"/>
    </location>
</feature>
<keyword evidence="1" id="KW-0472">Membrane</keyword>
<evidence type="ECO:0000313" key="3">
    <source>
        <dbReference type="Proteomes" id="UP000266841"/>
    </source>
</evidence>
<dbReference type="Gene3D" id="3.40.50.11350">
    <property type="match status" value="1"/>
</dbReference>
<comment type="caution">
    <text evidence="2">The sequence shown here is derived from an EMBL/GenBank/DDBJ whole genome shotgun (WGS) entry which is preliminary data.</text>
</comment>
<dbReference type="eggNOG" id="ENOG502T589">
    <property type="taxonomic scope" value="Eukaryota"/>
</dbReference>
<dbReference type="EMBL" id="AGNL01010151">
    <property type="protein sequence ID" value="EJK69378.1"/>
    <property type="molecule type" value="Genomic_DNA"/>
</dbReference>
<dbReference type="AlphaFoldDB" id="K0SSR0"/>
<organism evidence="2 3">
    <name type="scientific">Thalassiosira oceanica</name>
    <name type="common">Marine diatom</name>
    <dbReference type="NCBI Taxonomy" id="159749"/>
    <lineage>
        <taxon>Eukaryota</taxon>
        <taxon>Sar</taxon>
        <taxon>Stramenopiles</taxon>
        <taxon>Ochrophyta</taxon>
        <taxon>Bacillariophyta</taxon>
        <taxon>Coscinodiscophyceae</taxon>
        <taxon>Thalassiosirophycidae</taxon>
        <taxon>Thalassiosirales</taxon>
        <taxon>Thalassiosiraceae</taxon>
        <taxon>Thalassiosira</taxon>
    </lineage>
</organism>
<dbReference type="Proteomes" id="UP000266841">
    <property type="component" value="Unassembled WGS sequence"/>
</dbReference>
<dbReference type="GO" id="GO:0006487">
    <property type="term" value="P:protein N-linked glycosylation"/>
    <property type="evidence" value="ECO:0007669"/>
    <property type="project" value="TreeGrafter"/>
</dbReference>